<proteinExistence type="predicted"/>
<evidence type="ECO:0000313" key="2">
    <source>
        <dbReference type="Proteomes" id="UP000238565"/>
    </source>
</evidence>
<reference evidence="1 2" key="1">
    <citation type="submission" date="2018-02" db="EMBL/GenBank/DDBJ databases">
        <title>Draft genome sequence of bacterial isolates from marine environment.</title>
        <authorList>
            <person name="Singh S.K."/>
            <person name="Hill R."/>
            <person name="Major S."/>
            <person name="Cai H."/>
            <person name="Li Y."/>
        </authorList>
    </citation>
    <scope>NUCLEOTIDE SEQUENCE [LARGE SCALE GENOMIC DNA]</scope>
    <source>
        <strain evidence="1 2">IMET F</strain>
    </source>
</reference>
<organism evidence="1 2">
    <name type="scientific">Cloacibacterium normanense</name>
    <dbReference type="NCBI Taxonomy" id="237258"/>
    <lineage>
        <taxon>Bacteria</taxon>
        <taxon>Pseudomonadati</taxon>
        <taxon>Bacteroidota</taxon>
        <taxon>Flavobacteriia</taxon>
        <taxon>Flavobacteriales</taxon>
        <taxon>Weeksellaceae</taxon>
    </lineage>
</organism>
<dbReference type="SUPFAM" id="SSF48371">
    <property type="entry name" value="ARM repeat"/>
    <property type="match status" value="1"/>
</dbReference>
<evidence type="ECO:0008006" key="3">
    <source>
        <dbReference type="Google" id="ProtNLM"/>
    </source>
</evidence>
<evidence type="ECO:0000313" key="1">
    <source>
        <dbReference type="EMBL" id="PPZ91676.1"/>
    </source>
</evidence>
<accession>A0A2S7I532</accession>
<dbReference type="Proteomes" id="UP000238565">
    <property type="component" value="Unassembled WGS sequence"/>
</dbReference>
<dbReference type="AlphaFoldDB" id="A0A2S7I532"/>
<gene>
    <name evidence="1" type="ORF">C3729_06305</name>
</gene>
<dbReference type="EMBL" id="PTPZ01000003">
    <property type="protein sequence ID" value="PPZ91676.1"/>
    <property type="molecule type" value="Genomic_DNA"/>
</dbReference>
<dbReference type="InterPro" id="IPR016024">
    <property type="entry name" value="ARM-type_fold"/>
</dbReference>
<sequence length="216" mass="25560">MVNRTKIKKLQKHKNSEIRELANAYTLNIYDRDDIYEFFDFTTEPFTPWQQLEYFQLIINRPTAPKADFSKWINSNYVNSIISLSLDLVAHYHQNTAIEPIHSMIKINNTKMRRKMIKTLGLLNQKESINILMELYNEESDVNCKIEIIKSLGYMGNKNEQVTQFLENLLHTEFHTNFRKAILIALSRATSSESILENKIYRYELEKTVPHEQKIL</sequence>
<dbReference type="Gene3D" id="1.25.10.10">
    <property type="entry name" value="Leucine-rich Repeat Variant"/>
    <property type="match status" value="1"/>
</dbReference>
<name>A0A2S7I532_9FLAO</name>
<dbReference type="Pfam" id="PF13646">
    <property type="entry name" value="HEAT_2"/>
    <property type="match status" value="1"/>
</dbReference>
<dbReference type="InterPro" id="IPR011989">
    <property type="entry name" value="ARM-like"/>
</dbReference>
<protein>
    <recommendedName>
        <fullName evidence="3">HEAT repeats family protein</fullName>
    </recommendedName>
</protein>
<comment type="caution">
    <text evidence="1">The sequence shown here is derived from an EMBL/GenBank/DDBJ whole genome shotgun (WGS) entry which is preliminary data.</text>
</comment>
<dbReference type="RefSeq" id="WP_104793378.1">
    <property type="nucleotide sequence ID" value="NZ_PTPZ01000003.1"/>
</dbReference>